<feature type="region of interest" description="Disordered" evidence="1">
    <location>
        <begin position="1"/>
        <end position="42"/>
    </location>
</feature>
<comment type="caution">
    <text evidence="2">The sequence shown here is derived from an EMBL/GenBank/DDBJ whole genome shotgun (WGS) entry which is preliminary data.</text>
</comment>
<reference evidence="3" key="1">
    <citation type="submission" date="2014-09" db="EMBL/GenBank/DDBJ databases">
        <authorList>
            <person name="Mudge J."/>
            <person name="Ramaraj T."/>
            <person name="Lindquist I.E."/>
            <person name="Bharti A.K."/>
            <person name="Sundararajan A."/>
            <person name="Cameron C.T."/>
            <person name="Woodward J.E."/>
            <person name="May G.D."/>
            <person name="Brubaker C."/>
            <person name="Broadhvest J."/>
            <person name="Wilkins T.A."/>
        </authorList>
    </citation>
    <scope>NUCLEOTIDE SEQUENCE</scope>
    <source>
        <strain evidence="3">cv. AKA8401</strain>
    </source>
</reference>
<protein>
    <submittedName>
        <fullName evidence="2">Uncharacterized protein</fullName>
    </submittedName>
</protein>
<gene>
    <name evidence="2" type="ORF">F383_33809</name>
</gene>
<proteinExistence type="predicted"/>
<dbReference type="AlphaFoldDB" id="A0A0B0MXS9"/>
<accession>A0A0B0MXS9</accession>
<name>A0A0B0MXS9_GOSAR</name>
<evidence type="ECO:0000313" key="2">
    <source>
        <dbReference type="EMBL" id="KHG06898.1"/>
    </source>
</evidence>
<dbReference type="EMBL" id="JRRC01462621">
    <property type="protein sequence ID" value="KHG06898.1"/>
    <property type="molecule type" value="Genomic_DNA"/>
</dbReference>
<sequence length="61" mass="6292">MEAKTKGKSDFSSPLGNYKEPAGGGDARGMRCEGRARGAGTEAAAVLEAAGNQLRRKGKKP</sequence>
<evidence type="ECO:0000313" key="3">
    <source>
        <dbReference type="Proteomes" id="UP000032142"/>
    </source>
</evidence>
<organism evidence="2 3">
    <name type="scientific">Gossypium arboreum</name>
    <name type="common">Tree cotton</name>
    <name type="synonym">Gossypium nanking</name>
    <dbReference type="NCBI Taxonomy" id="29729"/>
    <lineage>
        <taxon>Eukaryota</taxon>
        <taxon>Viridiplantae</taxon>
        <taxon>Streptophyta</taxon>
        <taxon>Embryophyta</taxon>
        <taxon>Tracheophyta</taxon>
        <taxon>Spermatophyta</taxon>
        <taxon>Magnoliopsida</taxon>
        <taxon>eudicotyledons</taxon>
        <taxon>Gunneridae</taxon>
        <taxon>Pentapetalae</taxon>
        <taxon>rosids</taxon>
        <taxon>malvids</taxon>
        <taxon>Malvales</taxon>
        <taxon>Malvaceae</taxon>
        <taxon>Malvoideae</taxon>
        <taxon>Gossypium</taxon>
    </lineage>
</organism>
<dbReference type="Proteomes" id="UP000032142">
    <property type="component" value="Unassembled WGS sequence"/>
</dbReference>
<keyword evidence="3" id="KW-1185">Reference proteome</keyword>
<evidence type="ECO:0000256" key="1">
    <source>
        <dbReference type="SAM" id="MobiDB-lite"/>
    </source>
</evidence>